<gene>
    <name evidence="1" type="ORF">C8E97_1287</name>
</gene>
<accession>A0A495VV62</accession>
<dbReference type="EMBL" id="RBXO01000001">
    <property type="protein sequence ID" value="RKT52760.1"/>
    <property type="molecule type" value="Genomic_DNA"/>
</dbReference>
<evidence type="ECO:0000313" key="1">
    <source>
        <dbReference type="EMBL" id="RKT52760.1"/>
    </source>
</evidence>
<comment type="caution">
    <text evidence="1">The sequence shown here is derived from an EMBL/GenBank/DDBJ whole genome shotgun (WGS) entry which is preliminary data.</text>
</comment>
<reference evidence="1 2" key="1">
    <citation type="submission" date="2018-10" db="EMBL/GenBank/DDBJ databases">
        <title>Sequencing the genomes of 1000 actinobacteria strains.</title>
        <authorList>
            <person name="Klenk H.-P."/>
        </authorList>
    </citation>
    <scope>NUCLEOTIDE SEQUENCE [LARGE SCALE GENOMIC DNA]</scope>
    <source>
        <strain evidence="1 2">DSM 43800</strain>
    </source>
</reference>
<keyword evidence="2" id="KW-1185">Reference proteome</keyword>
<dbReference type="Proteomes" id="UP000282084">
    <property type="component" value="Unassembled WGS sequence"/>
</dbReference>
<dbReference type="AlphaFoldDB" id="A0A495VV62"/>
<protein>
    <submittedName>
        <fullName evidence="1">Uncharacterized protein</fullName>
    </submittedName>
</protein>
<evidence type="ECO:0000313" key="2">
    <source>
        <dbReference type="Proteomes" id="UP000282084"/>
    </source>
</evidence>
<organism evidence="1 2">
    <name type="scientific">Saccharothrix australiensis</name>
    <dbReference type="NCBI Taxonomy" id="2072"/>
    <lineage>
        <taxon>Bacteria</taxon>
        <taxon>Bacillati</taxon>
        <taxon>Actinomycetota</taxon>
        <taxon>Actinomycetes</taxon>
        <taxon>Pseudonocardiales</taxon>
        <taxon>Pseudonocardiaceae</taxon>
        <taxon>Saccharothrix</taxon>
    </lineage>
</organism>
<name>A0A495VV62_9PSEU</name>
<sequence length="78" mass="8225">MACGYGRAVSDDVNTAQVLSTNIFDSAAEAIEAIAAADVLGLGVKVSNRLVPDEESDDTLVEEWVVEILTSVPTVDEE</sequence>
<proteinExistence type="predicted"/>